<evidence type="ECO:0000256" key="1">
    <source>
        <dbReference type="ARBA" id="ARBA00009409"/>
    </source>
</evidence>
<dbReference type="SUPFAM" id="SSF46946">
    <property type="entry name" value="S13-like H2TH domain"/>
    <property type="match status" value="1"/>
</dbReference>
<keyword evidence="9" id="KW-0456">Lyase</keyword>
<sequence length="275" mass="30328">MIEIPEAFTLASQIAQTLPHKRIVNVIAAQSPHKFAWYFDNPHNYHGLLIGKTIDGAASFGGLVEIKAGTAVLLFGDGVRLKYHVKDEKYPPKHQLLIEFEDGSALSASVQMYGGLWAFPTRELDNPYYQIAREKPSPLAGEFDRAYFEAMISPAEVQKLSAKAFLATEQRIPGLGNGVLQDILYNAGIHPKRKVHTLSDTEREAMYGSVKTTLTEMTDQGGRDTEKDLFGQEGRYKTRLSKNTAGQPCSLCGTVIKKESYMGGSIYFCAGCQGI</sequence>
<dbReference type="InterPro" id="IPR010979">
    <property type="entry name" value="Ribosomal_uS13-like_H2TH"/>
</dbReference>
<keyword evidence="8" id="KW-0234">DNA repair</keyword>
<evidence type="ECO:0000256" key="6">
    <source>
        <dbReference type="ARBA" id="ARBA00022833"/>
    </source>
</evidence>
<dbReference type="EC" id="3.2.2.23" evidence="13"/>
<keyword evidence="6" id="KW-0862">Zinc</keyword>
<evidence type="ECO:0000313" key="13">
    <source>
        <dbReference type="EMBL" id="KUG03758.1"/>
    </source>
</evidence>
<dbReference type="Pfam" id="PF06831">
    <property type="entry name" value="H2TH"/>
    <property type="match status" value="1"/>
</dbReference>
<evidence type="ECO:0000256" key="11">
    <source>
        <dbReference type="ARBA" id="ARBA00023295"/>
    </source>
</evidence>
<dbReference type="GO" id="GO:0008270">
    <property type="term" value="F:zinc ion binding"/>
    <property type="evidence" value="ECO:0007669"/>
    <property type="project" value="UniProtKB-KW"/>
</dbReference>
<dbReference type="PANTHER" id="PTHR22993:SF9">
    <property type="entry name" value="FORMAMIDOPYRIMIDINE-DNA GLYCOSYLASE"/>
    <property type="match status" value="1"/>
</dbReference>
<evidence type="ECO:0000256" key="10">
    <source>
        <dbReference type="ARBA" id="ARBA00023268"/>
    </source>
</evidence>
<comment type="similarity">
    <text evidence="1">Belongs to the FPG family.</text>
</comment>
<dbReference type="GO" id="GO:0016829">
    <property type="term" value="F:lyase activity"/>
    <property type="evidence" value="ECO:0007669"/>
    <property type="project" value="UniProtKB-KW"/>
</dbReference>
<evidence type="ECO:0000256" key="5">
    <source>
        <dbReference type="ARBA" id="ARBA00022801"/>
    </source>
</evidence>
<keyword evidence="7" id="KW-0238">DNA-binding</keyword>
<dbReference type="Gene3D" id="1.10.8.50">
    <property type="match status" value="1"/>
</dbReference>
<dbReference type="GO" id="GO:0006284">
    <property type="term" value="P:base-excision repair"/>
    <property type="evidence" value="ECO:0007669"/>
    <property type="project" value="InterPro"/>
</dbReference>
<protein>
    <submittedName>
        <fullName evidence="13">Formamidopyrimidine-dna glycosylase</fullName>
        <ecNumber evidence="13">3.2.2.23</ecNumber>
    </submittedName>
</protein>
<dbReference type="PANTHER" id="PTHR22993">
    <property type="entry name" value="FORMAMIDOPYRIMIDINE-DNA GLYCOSYLASE"/>
    <property type="match status" value="1"/>
</dbReference>
<name>A0A0W8E532_9ZZZZ</name>
<dbReference type="SUPFAM" id="SSF57716">
    <property type="entry name" value="Glucocorticoid receptor-like (DNA-binding domain)"/>
    <property type="match status" value="1"/>
</dbReference>
<dbReference type="GO" id="GO:0034039">
    <property type="term" value="F:8-oxo-7,8-dihydroguanine DNA N-glycosylase activity"/>
    <property type="evidence" value="ECO:0007669"/>
    <property type="project" value="TreeGrafter"/>
</dbReference>
<evidence type="ECO:0000256" key="2">
    <source>
        <dbReference type="ARBA" id="ARBA00022723"/>
    </source>
</evidence>
<keyword evidence="4" id="KW-0863">Zinc-finger</keyword>
<evidence type="ECO:0000256" key="3">
    <source>
        <dbReference type="ARBA" id="ARBA00022763"/>
    </source>
</evidence>
<dbReference type="PROSITE" id="PS51066">
    <property type="entry name" value="ZF_FPG_2"/>
    <property type="match status" value="1"/>
</dbReference>
<dbReference type="InterPro" id="IPR015886">
    <property type="entry name" value="H2TH_FPG"/>
</dbReference>
<dbReference type="AlphaFoldDB" id="A0A0W8E532"/>
<proteinExistence type="inferred from homology"/>
<keyword evidence="11 13" id="KW-0326">Glycosidase</keyword>
<dbReference type="InterPro" id="IPR000214">
    <property type="entry name" value="Znf_DNA_glyclase/AP_lyase"/>
</dbReference>
<keyword evidence="5 13" id="KW-0378">Hydrolase</keyword>
<organism evidence="13">
    <name type="scientific">hydrocarbon metagenome</name>
    <dbReference type="NCBI Taxonomy" id="938273"/>
    <lineage>
        <taxon>unclassified sequences</taxon>
        <taxon>metagenomes</taxon>
        <taxon>ecological metagenomes</taxon>
    </lineage>
</organism>
<dbReference type="SUPFAM" id="SSF81624">
    <property type="entry name" value="N-terminal domain of MutM-like DNA repair proteins"/>
    <property type="match status" value="1"/>
</dbReference>
<dbReference type="SMART" id="SM01232">
    <property type="entry name" value="H2TH"/>
    <property type="match status" value="1"/>
</dbReference>
<evidence type="ECO:0000256" key="4">
    <source>
        <dbReference type="ARBA" id="ARBA00022771"/>
    </source>
</evidence>
<reference evidence="13" key="1">
    <citation type="journal article" date="2015" name="Proc. Natl. Acad. Sci. U.S.A.">
        <title>Networks of energetic and metabolic interactions define dynamics in microbial communities.</title>
        <authorList>
            <person name="Embree M."/>
            <person name="Liu J.K."/>
            <person name="Al-Bassam M.M."/>
            <person name="Zengler K."/>
        </authorList>
    </citation>
    <scope>NUCLEOTIDE SEQUENCE</scope>
</reference>
<dbReference type="EMBL" id="LNQE01001869">
    <property type="protein sequence ID" value="KUG03758.1"/>
    <property type="molecule type" value="Genomic_DNA"/>
</dbReference>
<dbReference type="GO" id="GO:0003684">
    <property type="term" value="F:damaged DNA binding"/>
    <property type="evidence" value="ECO:0007669"/>
    <property type="project" value="InterPro"/>
</dbReference>
<evidence type="ECO:0000256" key="9">
    <source>
        <dbReference type="ARBA" id="ARBA00023239"/>
    </source>
</evidence>
<comment type="caution">
    <text evidence="13">The sequence shown here is derived from an EMBL/GenBank/DDBJ whole genome shotgun (WGS) entry which is preliminary data.</text>
</comment>
<gene>
    <name evidence="13" type="ORF">ASZ90_018851</name>
</gene>
<keyword evidence="10" id="KW-0511">Multifunctional enzyme</keyword>
<dbReference type="GO" id="GO:0003906">
    <property type="term" value="F:DNA-(apurinic or apyrimidinic site) endonuclease activity"/>
    <property type="evidence" value="ECO:0007669"/>
    <property type="project" value="InterPro"/>
</dbReference>
<accession>A0A0W8E532</accession>
<keyword evidence="2" id="KW-0479">Metal-binding</keyword>
<evidence type="ECO:0000259" key="12">
    <source>
        <dbReference type="PROSITE" id="PS51066"/>
    </source>
</evidence>
<evidence type="ECO:0000256" key="8">
    <source>
        <dbReference type="ARBA" id="ARBA00023204"/>
    </source>
</evidence>
<keyword evidence="3" id="KW-0227">DNA damage</keyword>
<evidence type="ECO:0000256" key="7">
    <source>
        <dbReference type="ARBA" id="ARBA00023125"/>
    </source>
</evidence>
<dbReference type="InterPro" id="IPR035937">
    <property type="entry name" value="FPG_N"/>
</dbReference>
<feature type="domain" description="FPG-type" evidence="12">
    <location>
        <begin position="228"/>
        <end position="274"/>
    </location>
</feature>